<name>A0ACC2K042_9PEZI</name>
<protein>
    <submittedName>
        <fullName evidence="1">Uncharacterized protein</fullName>
    </submittedName>
</protein>
<evidence type="ECO:0000313" key="2">
    <source>
        <dbReference type="Proteomes" id="UP001153332"/>
    </source>
</evidence>
<sequence>MGHIGLCIGIEIELLVELKNPLPRRGHHGRGTSDNSAVYYALQRWLVQTGVQAVVKTDGNMSSDTSRWTIQGDYSLSEKKNCYGIELASRIFHTNEDWDEEVGHVWSVLTRRFEIKSDESCGTHVHISVQDGEDAKHSPTIYDLDQLRRISKSVVIYEDAVTQLVPEDRKSCHYCTSNVRVPNTLLNDKYTLQLDHATSEIFEWINGFKEEPTVMSNMSPVSRHAPQHEEAPGFGGRYVSWNFTSLSKQGTIEFRRAPKSVSKEDTWAWAGFALCFVANAIRCESPENLNWQPASLSELKRAIMKGGTQVNLPTSLTEILKDLYST</sequence>
<reference evidence="1" key="1">
    <citation type="submission" date="2022-12" db="EMBL/GenBank/DDBJ databases">
        <title>Genome Sequence of Lasiodiplodia mahajangana.</title>
        <authorList>
            <person name="Buettner E."/>
        </authorList>
    </citation>
    <scope>NUCLEOTIDE SEQUENCE</scope>
    <source>
        <strain evidence="1">VT137</strain>
    </source>
</reference>
<organism evidence="1 2">
    <name type="scientific">Lasiodiplodia mahajangana</name>
    <dbReference type="NCBI Taxonomy" id="1108764"/>
    <lineage>
        <taxon>Eukaryota</taxon>
        <taxon>Fungi</taxon>
        <taxon>Dikarya</taxon>
        <taxon>Ascomycota</taxon>
        <taxon>Pezizomycotina</taxon>
        <taxon>Dothideomycetes</taxon>
        <taxon>Dothideomycetes incertae sedis</taxon>
        <taxon>Botryosphaeriales</taxon>
        <taxon>Botryosphaeriaceae</taxon>
        <taxon>Lasiodiplodia</taxon>
    </lineage>
</organism>
<accession>A0ACC2K042</accession>
<dbReference type="Proteomes" id="UP001153332">
    <property type="component" value="Unassembled WGS sequence"/>
</dbReference>
<comment type="caution">
    <text evidence="1">The sequence shown here is derived from an EMBL/GenBank/DDBJ whole genome shotgun (WGS) entry which is preliminary data.</text>
</comment>
<proteinExistence type="predicted"/>
<gene>
    <name evidence="1" type="ORF">O1611_g788</name>
</gene>
<dbReference type="EMBL" id="JAPUUL010000077">
    <property type="protein sequence ID" value="KAJ8132833.1"/>
    <property type="molecule type" value="Genomic_DNA"/>
</dbReference>
<keyword evidence="2" id="KW-1185">Reference proteome</keyword>
<evidence type="ECO:0000313" key="1">
    <source>
        <dbReference type="EMBL" id="KAJ8132833.1"/>
    </source>
</evidence>